<evidence type="ECO:0000256" key="6">
    <source>
        <dbReference type="ARBA" id="ARBA00022793"/>
    </source>
</evidence>
<dbReference type="OrthoDB" id="9804217at2"/>
<comment type="catalytic activity">
    <reaction evidence="1">
        <text>1-(2-carboxyphenylamino)-1-deoxy-D-ribulose 5-phosphate + H(+) = (1S,2R)-1-C-(indol-3-yl)glycerol 3-phosphate + CO2 + H2O</text>
        <dbReference type="Rhea" id="RHEA:23476"/>
        <dbReference type="ChEBI" id="CHEBI:15377"/>
        <dbReference type="ChEBI" id="CHEBI:15378"/>
        <dbReference type="ChEBI" id="CHEBI:16526"/>
        <dbReference type="ChEBI" id="CHEBI:58613"/>
        <dbReference type="ChEBI" id="CHEBI:58866"/>
        <dbReference type="EC" id="4.1.1.48"/>
    </reaction>
</comment>
<sequence length="255" mass="28301">MRDILAEIVAEKKAIVAAAKSKMPLEEIKAKIKPDTFRMSKKFKKGDWNLIAECKLQSPAKGRLNKTHTVEELARIYEESGASMLSVHTDPHFLGCNEDFAKVRQLVKLPLLRKDFIIDEYQIYEARMLGADAILLIARILTPAQLKEFLYTAWSLGMDALVEVHDEADMKAALSTPAEFIGINNRNLKTFKTDIQQTLDLLPSADSSRVLISESGVFSAEDAKVLRAAGCDGILVGEGLVRSENIGAMTRKLSH</sequence>
<keyword evidence="6" id="KW-0210">Decarboxylase</keyword>
<keyword evidence="12" id="KW-1185">Reference proteome</keyword>
<dbReference type="RefSeq" id="WP_149171784.1">
    <property type="nucleotide sequence ID" value="NZ_VTOY01000008.1"/>
</dbReference>
<keyword evidence="7" id="KW-0822">Tryptophan biosynthesis</keyword>
<feature type="domain" description="Indole-3-glycerol phosphate synthase" evidence="10">
    <location>
        <begin position="5"/>
        <end position="253"/>
    </location>
</feature>
<gene>
    <name evidence="11" type="primary">trpC</name>
    <name evidence="11" type="ORF">FZ040_09635</name>
</gene>
<dbReference type="GO" id="GO:0004425">
    <property type="term" value="F:indole-3-glycerol-phosphate synthase activity"/>
    <property type="evidence" value="ECO:0007669"/>
    <property type="project" value="UniProtKB-EC"/>
</dbReference>
<dbReference type="SUPFAM" id="SSF51366">
    <property type="entry name" value="Ribulose-phoshate binding barrel"/>
    <property type="match status" value="1"/>
</dbReference>
<keyword evidence="8" id="KW-0057">Aromatic amino acid biosynthesis</keyword>
<dbReference type="CDD" id="cd00331">
    <property type="entry name" value="IGPS"/>
    <property type="match status" value="1"/>
</dbReference>
<name>A0A5D6W2L3_9FIRM</name>
<comment type="caution">
    <text evidence="11">The sequence shown here is derived from an EMBL/GenBank/DDBJ whole genome shotgun (WGS) entry which is preliminary data.</text>
</comment>
<evidence type="ECO:0000313" key="12">
    <source>
        <dbReference type="Proteomes" id="UP000323646"/>
    </source>
</evidence>
<dbReference type="PANTHER" id="PTHR22854">
    <property type="entry name" value="TRYPTOPHAN BIOSYNTHESIS PROTEIN"/>
    <property type="match status" value="1"/>
</dbReference>
<dbReference type="PANTHER" id="PTHR22854:SF2">
    <property type="entry name" value="INDOLE-3-GLYCEROL-PHOSPHATE SYNTHASE"/>
    <property type="match status" value="1"/>
</dbReference>
<dbReference type="InterPro" id="IPR013785">
    <property type="entry name" value="Aldolase_TIM"/>
</dbReference>
<evidence type="ECO:0000256" key="4">
    <source>
        <dbReference type="ARBA" id="ARBA00012362"/>
    </source>
</evidence>
<organism evidence="11 12">
    <name type="scientific">Selenomonas ruminis</name>
    <dbReference type="NCBI Taxonomy" id="2593411"/>
    <lineage>
        <taxon>Bacteria</taxon>
        <taxon>Bacillati</taxon>
        <taxon>Bacillota</taxon>
        <taxon>Negativicutes</taxon>
        <taxon>Selenomonadales</taxon>
        <taxon>Selenomonadaceae</taxon>
        <taxon>Selenomonas</taxon>
    </lineage>
</organism>
<comment type="similarity">
    <text evidence="3">Belongs to the TrpC family.</text>
</comment>
<evidence type="ECO:0000256" key="1">
    <source>
        <dbReference type="ARBA" id="ARBA00001633"/>
    </source>
</evidence>
<evidence type="ECO:0000256" key="2">
    <source>
        <dbReference type="ARBA" id="ARBA00004696"/>
    </source>
</evidence>
<keyword evidence="9 11" id="KW-0456">Lyase</keyword>
<dbReference type="NCBIfam" id="NF001377">
    <property type="entry name" value="PRK00278.2-4"/>
    <property type="match status" value="1"/>
</dbReference>
<evidence type="ECO:0000256" key="3">
    <source>
        <dbReference type="ARBA" id="ARBA00008737"/>
    </source>
</evidence>
<evidence type="ECO:0000256" key="8">
    <source>
        <dbReference type="ARBA" id="ARBA00023141"/>
    </source>
</evidence>
<dbReference type="FunFam" id="3.20.20.70:FF:000024">
    <property type="entry name" value="Indole-3-glycerol phosphate synthase"/>
    <property type="match status" value="1"/>
</dbReference>
<dbReference type="InterPro" id="IPR045186">
    <property type="entry name" value="Indole-3-glycerol_P_synth"/>
</dbReference>
<dbReference type="Gene3D" id="3.20.20.70">
    <property type="entry name" value="Aldolase class I"/>
    <property type="match status" value="1"/>
</dbReference>
<dbReference type="GO" id="GO:0000162">
    <property type="term" value="P:L-tryptophan biosynthetic process"/>
    <property type="evidence" value="ECO:0007669"/>
    <property type="project" value="UniProtKB-UniPathway"/>
</dbReference>
<dbReference type="InterPro" id="IPR011060">
    <property type="entry name" value="RibuloseP-bd_barrel"/>
</dbReference>
<dbReference type="Proteomes" id="UP000323646">
    <property type="component" value="Unassembled WGS sequence"/>
</dbReference>
<evidence type="ECO:0000256" key="7">
    <source>
        <dbReference type="ARBA" id="ARBA00022822"/>
    </source>
</evidence>
<dbReference type="AlphaFoldDB" id="A0A5D6W2L3"/>
<accession>A0A5D6W2L3</accession>
<dbReference type="GO" id="GO:0004640">
    <property type="term" value="F:phosphoribosylanthranilate isomerase activity"/>
    <property type="evidence" value="ECO:0007669"/>
    <property type="project" value="TreeGrafter"/>
</dbReference>
<comment type="pathway">
    <text evidence="2">Amino-acid biosynthesis; L-tryptophan biosynthesis; L-tryptophan from chorismate: step 4/5.</text>
</comment>
<evidence type="ECO:0000259" key="10">
    <source>
        <dbReference type="Pfam" id="PF00218"/>
    </source>
</evidence>
<dbReference type="UniPathway" id="UPA00035">
    <property type="reaction ID" value="UER00043"/>
</dbReference>
<proteinExistence type="inferred from homology"/>
<evidence type="ECO:0000313" key="11">
    <source>
        <dbReference type="EMBL" id="TYZ21652.1"/>
    </source>
</evidence>
<dbReference type="EC" id="4.1.1.48" evidence="4"/>
<dbReference type="InterPro" id="IPR013798">
    <property type="entry name" value="Indole-3-glycerol_P_synth_dom"/>
</dbReference>
<protein>
    <recommendedName>
        <fullName evidence="4">indole-3-glycerol-phosphate synthase</fullName>
        <ecNumber evidence="4">4.1.1.48</ecNumber>
    </recommendedName>
</protein>
<evidence type="ECO:0000256" key="5">
    <source>
        <dbReference type="ARBA" id="ARBA00022605"/>
    </source>
</evidence>
<dbReference type="EMBL" id="VTOY01000008">
    <property type="protein sequence ID" value="TYZ21652.1"/>
    <property type="molecule type" value="Genomic_DNA"/>
</dbReference>
<keyword evidence="5" id="KW-0028">Amino-acid biosynthesis</keyword>
<reference evidence="11 12" key="1">
    <citation type="submission" date="2019-08" db="EMBL/GenBank/DDBJ databases">
        <title>Selenomonas sp. mPRGC5 and Selenomonas sp. mPRGC8 isolated from ruminal fluid of dairy goat (Capra hircus).</title>
        <authorList>
            <person name="Poothong S."/>
            <person name="Nuengjamnong C."/>
            <person name="Tanasupawat S."/>
        </authorList>
    </citation>
    <scope>NUCLEOTIDE SEQUENCE [LARGE SCALE GENOMIC DNA]</scope>
    <source>
        <strain evidence="12">mPRGC5</strain>
    </source>
</reference>
<evidence type="ECO:0000256" key="9">
    <source>
        <dbReference type="ARBA" id="ARBA00023239"/>
    </source>
</evidence>
<dbReference type="Pfam" id="PF00218">
    <property type="entry name" value="IGPS"/>
    <property type="match status" value="1"/>
</dbReference>